<accession>A0A917N7K1</accession>
<dbReference type="SUPFAM" id="SSF82771">
    <property type="entry name" value="GIY-YIG endonuclease"/>
    <property type="match status" value="1"/>
</dbReference>
<evidence type="ECO:0000313" key="4">
    <source>
        <dbReference type="Proteomes" id="UP000630149"/>
    </source>
</evidence>
<dbReference type="Gene3D" id="3.40.1440.10">
    <property type="entry name" value="GIY-YIG endonuclease"/>
    <property type="match status" value="1"/>
</dbReference>
<protein>
    <submittedName>
        <fullName evidence="3">Nuclease</fullName>
    </submittedName>
</protein>
<dbReference type="OrthoDB" id="9807770at2"/>
<evidence type="ECO:0000256" key="1">
    <source>
        <dbReference type="ARBA" id="ARBA00007435"/>
    </source>
</evidence>
<evidence type="ECO:0000313" key="3">
    <source>
        <dbReference type="EMBL" id="GGI75220.1"/>
    </source>
</evidence>
<comment type="similarity">
    <text evidence="1">Belongs to the UPF0213 family.</text>
</comment>
<comment type="caution">
    <text evidence="3">The sequence shown here is derived from an EMBL/GenBank/DDBJ whole genome shotgun (WGS) entry which is preliminary data.</text>
</comment>
<dbReference type="RefSeq" id="WP_131775256.1">
    <property type="nucleotide sequence ID" value="NZ_BMOB01000001.1"/>
</dbReference>
<feature type="domain" description="GIY-YIG" evidence="2">
    <location>
        <begin position="2"/>
        <end position="78"/>
    </location>
</feature>
<evidence type="ECO:0000259" key="2">
    <source>
        <dbReference type="PROSITE" id="PS50164"/>
    </source>
</evidence>
<dbReference type="PROSITE" id="PS50164">
    <property type="entry name" value="GIY_YIG"/>
    <property type="match status" value="1"/>
</dbReference>
<reference evidence="3" key="1">
    <citation type="journal article" date="2014" name="Int. J. Syst. Evol. Microbiol.">
        <title>Complete genome sequence of Corynebacterium casei LMG S-19264T (=DSM 44701T), isolated from a smear-ripened cheese.</title>
        <authorList>
            <consortium name="US DOE Joint Genome Institute (JGI-PGF)"/>
            <person name="Walter F."/>
            <person name="Albersmeier A."/>
            <person name="Kalinowski J."/>
            <person name="Ruckert C."/>
        </authorList>
    </citation>
    <scope>NUCLEOTIDE SEQUENCE</scope>
    <source>
        <strain evidence="3">JCM 13919</strain>
    </source>
</reference>
<gene>
    <name evidence="3" type="ORF">GCM10007966_00010</name>
</gene>
<keyword evidence="4" id="KW-1185">Reference proteome</keyword>
<proteinExistence type="inferred from homology"/>
<organism evidence="3 4">
    <name type="scientific">Legionella impletisoli</name>
    <dbReference type="NCBI Taxonomy" id="343510"/>
    <lineage>
        <taxon>Bacteria</taxon>
        <taxon>Pseudomonadati</taxon>
        <taxon>Pseudomonadota</taxon>
        <taxon>Gammaproteobacteria</taxon>
        <taxon>Legionellales</taxon>
        <taxon>Legionellaceae</taxon>
        <taxon>Legionella</taxon>
    </lineage>
</organism>
<dbReference type="AlphaFoldDB" id="A0A917N7K1"/>
<dbReference type="EMBL" id="BMOB01000001">
    <property type="protein sequence ID" value="GGI75220.1"/>
    <property type="molecule type" value="Genomic_DNA"/>
</dbReference>
<dbReference type="InterPro" id="IPR035901">
    <property type="entry name" value="GIY-YIG_endonuc_sf"/>
</dbReference>
<dbReference type="PANTHER" id="PTHR34477">
    <property type="entry name" value="UPF0213 PROTEIN YHBQ"/>
    <property type="match status" value="1"/>
</dbReference>
<dbReference type="SMART" id="SM00465">
    <property type="entry name" value="GIYc"/>
    <property type="match status" value="1"/>
</dbReference>
<dbReference type="CDD" id="cd10448">
    <property type="entry name" value="GIY-YIG_unchar_3"/>
    <property type="match status" value="1"/>
</dbReference>
<dbReference type="PANTHER" id="PTHR34477:SF5">
    <property type="entry name" value="BSL5627 PROTEIN"/>
    <property type="match status" value="1"/>
</dbReference>
<reference evidence="3" key="2">
    <citation type="submission" date="2020-09" db="EMBL/GenBank/DDBJ databases">
        <authorList>
            <person name="Sun Q."/>
            <person name="Ohkuma M."/>
        </authorList>
    </citation>
    <scope>NUCLEOTIDE SEQUENCE</scope>
    <source>
        <strain evidence="3">JCM 13919</strain>
    </source>
</reference>
<dbReference type="Proteomes" id="UP000630149">
    <property type="component" value="Unassembled WGS sequence"/>
</dbReference>
<dbReference type="Pfam" id="PF01541">
    <property type="entry name" value="GIY-YIG"/>
    <property type="match status" value="1"/>
</dbReference>
<sequence length="96" mass="11594">MNDFYVYIMASQRKGTLYVGSTANLIKRVWEHKNNVIPSFTSKYNIHKLVYYETYDTYAGAAQREKRLKNWHRQWKIDLIEGLNPLWRDLYQEICS</sequence>
<dbReference type="InterPro" id="IPR000305">
    <property type="entry name" value="GIY-YIG_endonuc"/>
</dbReference>
<name>A0A917N7K1_9GAMM</name>
<dbReference type="InterPro" id="IPR050190">
    <property type="entry name" value="UPF0213_domain"/>
</dbReference>